<organism evidence="1 2">
    <name type="scientific">Gemmata algarum</name>
    <dbReference type="NCBI Taxonomy" id="2975278"/>
    <lineage>
        <taxon>Bacteria</taxon>
        <taxon>Pseudomonadati</taxon>
        <taxon>Planctomycetota</taxon>
        <taxon>Planctomycetia</taxon>
        <taxon>Gemmatales</taxon>
        <taxon>Gemmataceae</taxon>
        <taxon>Gemmata</taxon>
    </lineage>
</organism>
<name>A0ABU5EUI8_9BACT</name>
<protein>
    <submittedName>
        <fullName evidence="1">Type I-U CRISPR-associated protein Cas8c</fullName>
    </submittedName>
</protein>
<reference evidence="2" key="1">
    <citation type="journal article" date="2023" name="Mar. Drugs">
        <title>Gemmata algarum, a Novel Planctomycete Isolated from an Algal Mat, Displays Antimicrobial Activity.</title>
        <authorList>
            <person name="Kumar G."/>
            <person name="Kallscheuer N."/>
            <person name="Kashif M."/>
            <person name="Ahamad S."/>
            <person name="Jagadeeshwari U."/>
            <person name="Pannikurungottu S."/>
            <person name="Haufschild T."/>
            <person name="Kabuu M."/>
            <person name="Sasikala C."/>
            <person name="Jogler C."/>
            <person name="Ramana C."/>
        </authorList>
    </citation>
    <scope>NUCLEOTIDE SEQUENCE [LARGE SCALE GENOMIC DNA]</scope>
    <source>
        <strain evidence="2">JC673</strain>
    </source>
</reference>
<dbReference type="InterPro" id="IPR026391">
    <property type="entry name" value="Cas_GSU0052"/>
</dbReference>
<comment type="caution">
    <text evidence="1">The sequence shown here is derived from an EMBL/GenBank/DDBJ whole genome shotgun (WGS) entry which is preliminary data.</text>
</comment>
<sequence length="279" mass="31169">MSFSVAVDPTNPGQFFACCGLLELADRLWPGAEGWFEDGTFHVSTGDIATLIDQLVCLRFVSSLGDDGLKRLGSLLSADKSTLTELDKQDKERLRKAWQVERVQIPAPFNFWLDWWWDDKSGVTLLKTWAAKQFVLSMANPMLSALKSLTWDSSSRENCLQRTAKLSGLPFYFDAANNTQNTPRDNGFAPGAVKSAPNDRPLLELLAFVGLQRFRPHRPDKAERILYATWSIPLPPSVASVAAAGMLNVTGSRAFEFRMLYRTEYMKAFLPAQAVRGVK</sequence>
<dbReference type="CDD" id="cd09765">
    <property type="entry name" value="Csx14_I-U"/>
    <property type="match status" value="1"/>
</dbReference>
<evidence type="ECO:0000313" key="1">
    <source>
        <dbReference type="EMBL" id="MDY3558634.1"/>
    </source>
</evidence>
<dbReference type="RefSeq" id="WP_320685531.1">
    <property type="nucleotide sequence ID" value="NZ_JAXBLV010000045.1"/>
</dbReference>
<dbReference type="EMBL" id="JAXBLV010000045">
    <property type="protein sequence ID" value="MDY3558634.1"/>
    <property type="molecule type" value="Genomic_DNA"/>
</dbReference>
<proteinExistence type="predicted"/>
<keyword evidence="2" id="KW-1185">Reference proteome</keyword>
<accession>A0ABU5EUI8</accession>
<evidence type="ECO:0000313" key="2">
    <source>
        <dbReference type="Proteomes" id="UP001272242"/>
    </source>
</evidence>
<dbReference type="NCBIfam" id="TIGR04106">
    <property type="entry name" value="cas8c_GSU0052"/>
    <property type="match status" value="1"/>
</dbReference>
<dbReference type="Proteomes" id="UP001272242">
    <property type="component" value="Unassembled WGS sequence"/>
</dbReference>
<gene>
    <name evidence="1" type="primary">cas8c</name>
    <name evidence="1" type="ORF">R5W23_005775</name>
</gene>